<feature type="transmembrane region" description="Helical" evidence="5">
    <location>
        <begin position="45"/>
        <end position="63"/>
    </location>
</feature>
<dbReference type="PANTHER" id="PTHR37422:SF17">
    <property type="entry name" value="O-ANTIGEN LIGASE"/>
    <property type="match status" value="1"/>
</dbReference>
<sequence>MEPITTNIRVVIDRSSAGYRARFAIAYLALFVLMGGDAVRYAIGWLGWGIVLGVLLVATLVGLFRLDWKAAFKRVPWPLTALLALMLIGSLWSNYSWISAGAASVQMATSVFAVYLATAFDWREILRLFGNTLRVIIYSSVVFELFAALVTRSPIEPFFPNYEGDHPPAVAFYWTQGNLFTDDRIQGIVGNSNMLAYMCMIALVVFAIERAANTTGRWVSVFSFLAAIPMLLLSRSASIGFALVAVMAAAIVSIAAEGKTRDIRHRYYRIAWAVIGVGALLVLTYRAQIFSLIGKSPDMTGRTKIWKVVLQLIDERPLQGWGWTSYWVPWVEPYQGLVVINHVPYFQAHNAFLDVWLQLGVVGLGLFLLLIGLTFVRLWRLAVRHTSPLYLWPILVFVGIVTQNLTESRILVEIGWVILVLFAVKVTEPSESLEPLGKTVKLSRLKRLAKR</sequence>
<feature type="transmembrane region" description="Helical" evidence="5">
    <location>
        <begin position="215"/>
        <end position="233"/>
    </location>
</feature>
<gene>
    <name evidence="7" type="ORF">UFOPK1433_00290</name>
</gene>
<dbReference type="InterPro" id="IPR007016">
    <property type="entry name" value="O-antigen_ligase-rel_domated"/>
</dbReference>
<evidence type="ECO:0000259" key="6">
    <source>
        <dbReference type="Pfam" id="PF04932"/>
    </source>
</evidence>
<feature type="domain" description="O-antigen ligase-related" evidence="6">
    <location>
        <begin position="223"/>
        <end position="368"/>
    </location>
</feature>
<dbReference type="Pfam" id="PF04932">
    <property type="entry name" value="Wzy_C"/>
    <property type="match status" value="1"/>
</dbReference>
<evidence type="ECO:0000256" key="4">
    <source>
        <dbReference type="ARBA" id="ARBA00023136"/>
    </source>
</evidence>
<feature type="transmembrane region" description="Helical" evidence="5">
    <location>
        <begin position="98"/>
        <end position="120"/>
    </location>
</feature>
<evidence type="ECO:0000256" key="3">
    <source>
        <dbReference type="ARBA" id="ARBA00022989"/>
    </source>
</evidence>
<proteinExistence type="predicted"/>
<dbReference type="EMBL" id="CAEZSN010000021">
    <property type="protein sequence ID" value="CAB4536940.1"/>
    <property type="molecule type" value="Genomic_DNA"/>
</dbReference>
<evidence type="ECO:0000256" key="1">
    <source>
        <dbReference type="ARBA" id="ARBA00004141"/>
    </source>
</evidence>
<comment type="subcellular location">
    <subcellularLocation>
        <location evidence="1">Membrane</location>
        <topology evidence="1">Multi-pass membrane protein</topology>
    </subcellularLocation>
</comment>
<feature type="transmembrane region" description="Helical" evidence="5">
    <location>
        <begin position="188"/>
        <end position="208"/>
    </location>
</feature>
<feature type="transmembrane region" description="Helical" evidence="5">
    <location>
        <begin position="355"/>
        <end position="376"/>
    </location>
</feature>
<organism evidence="7">
    <name type="scientific">freshwater metagenome</name>
    <dbReference type="NCBI Taxonomy" id="449393"/>
    <lineage>
        <taxon>unclassified sequences</taxon>
        <taxon>metagenomes</taxon>
        <taxon>ecological metagenomes</taxon>
    </lineage>
</organism>
<dbReference type="PANTHER" id="PTHR37422">
    <property type="entry name" value="TEICHURONIC ACID BIOSYNTHESIS PROTEIN TUAE"/>
    <property type="match status" value="1"/>
</dbReference>
<keyword evidence="3 5" id="KW-1133">Transmembrane helix</keyword>
<feature type="transmembrane region" description="Helical" evidence="5">
    <location>
        <begin position="75"/>
        <end position="92"/>
    </location>
</feature>
<dbReference type="GO" id="GO:0016020">
    <property type="term" value="C:membrane"/>
    <property type="evidence" value="ECO:0007669"/>
    <property type="project" value="UniProtKB-SubCell"/>
</dbReference>
<evidence type="ECO:0000256" key="5">
    <source>
        <dbReference type="SAM" id="Phobius"/>
    </source>
</evidence>
<evidence type="ECO:0000256" key="2">
    <source>
        <dbReference type="ARBA" id="ARBA00022692"/>
    </source>
</evidence>
<feature type="transmembrane region" description="Helical" evidence="5">
    <location>
        <begin position="21"/>
        <end position="39"/>
    </location>
</feature>
<feature type="transmembrane region" description="Helical" evidence="5">
    <location>
        <begin position="239"/>
        <end position="258"/>
    </location>
</feature>
<dbReference type="InterPro" id="IPR051533">
    <property type="entry name" value="WaaL-like"/>
</dbReference>
<dbReference type="AlphaFoldDB" id="A0A6J6BCN5"/>
<feature type="transmembrane region" description="Helical" evidence="5">
    <location>
        <begin position="132"/>
        <end position="150"/>
    </location>
</feature>
<keyword evidence="2 5" id="KW-0812">Transmembrane</keyword>
<evidence type="ECO:0000313" key="7">
    <source>
        <dbReference type="EMBL" id="CAB4536940.1"/>
    </source>
</evidence>
<reference evidence="7" key="1">
    <citation type="submission" date="2020-05" db="EMBL/GenBank/DDBJ databases">
        <authorList>
            <person name="Chiriac C."/>
            <person name="Salcher M."/>
            <person name="Ghai R."/>
            <person name="Kavagutti S V."/>
        </authorList>
    </citation>
    <scope>NUCLEOTIDE SEQUENCE</scope>
</reference>
<accession>A0A6J6BCN5</accession>
<protein>
    <submittedName>
        <fullName evidence="7">Unannotated protein</fullName>
    </submittedName>
</protein>
<name>A0A6J6BCN5_9ZZZZ</name>
<keyword evidence="4 5" id="KW-0472">Membrane</keyword>
<feature type="transmembrane region" description="Helical" evidence="5">
    <location>
        <begin position="270"/>
        <end position="293"/>
    </location>
</feature>